<name>A0AAQ3PVT8_PASNO</name>
<evidence type="ECO:0000313" key="1">
    <source>
        <dbReference type="EMBL" id="WVZ56514.1"/>
    </source>
</evidence>
<keyword evidence="2" id="KW-1185">Reference proteome</keyword>
<protein>
    <submittedName>
        <fullName evidence="1">Uncharacterized protein</fullName>
    </submittedName>
</protein>
<proteinExistence type="predicted"/>
<accession>A0AAQ3PVT8</accession>
<dbReference type="EMBL" id="CP144746">
    <property type="protein sequence ID" value="WVZ56514.1"/>
    <property type="molecule type" value="Genomic_DNA"/>
</dbReference>
<organism evidence="1 2">
    <name type="scientific">Paspalum notatum var. saurae</name>
    <dbReference type="NCBI Taxonomy" id="547442"/>
    <lineage>
        <taxon>Eukaryota</taxon>
        <taxon>Viridiplantae</taxon>
        <taxon>Streptophyta</taxon>
        <taxon>Embryophyta</taxon>
        <taxon>Tracheophyta</taxon>
        <taxon>Spermatophyta</taxon>
        <taxon>Magnoliopsida</taxon>
        <taxon>Liliopsida</taxon>
        <taxon>Poales</taxon>
        <taxon>Poaceae</taxon>
        <taxon>PACMAD clade</taxon>
        <taxon>Panicoideae</taxon>
        <taxon>Andropogonodae</taxon>
        <taxon>Paspaleae</taxon>
        <taxon>Paspalinae</taxon>
        <taxon>Paspalum</taxon>
    </lineage>
</organism>
<dbReference type="Proteomes" id="UP001341281">
    <property type="component" value="Chromosome 02"/>
</dbReference>
<evidence type="ECO:0000313" key="2">
    <source>
        <dbReference type="Proteomes" id="UP001341281"/>
    </source>
</evidence>
<sequence>MCGSALASVHEHGQEVDVPRAPPHALVQVRFGVSPVCTMPYRGSTDPYLPLSWPAGLPARWLYTTTAPPAVPFHACALPRRACRVAEYFLRRHQRAAPKYSNVPCAA</sequence>
<reference evidence="1 2" key="1">
    <citation type="submission" date="2024-02" db="EMBL/GenBank/DDBJ databases">
        <title>High-quality chromosome-scale genome assembly of Pensacola bahiagrass (Paspalum notatum Flugge var. saurae).</title>
        <authorList>
            <person name="Vega J.M."/>
            <person name="Podio M."/>
            <person name="Orjuela J."/>
            <person name="Siena L.A."/>
            <person name="Pessino S.C."/>
            <person name="Combes M.C."/>
            <person name="Mariac C."/>
            <person name="Albertini E."/>
            <person name="Pupilli F."/>
            <person name="Ortiz J.P.A."/>
            <person name="Leblanc O."/>
        </authorList>
    </citation>
    <scope>NUCLEOTIDE SEQUENCE [LARGE SCALE GENOMIC DNA]</scope>
    <source>
        <strain evidence="1">R1</strain>
        <tissue evidence="1">Leaf</tissue>
    </source>
</reference>
<dbReference type="AlphaFoldDB" id="A0AAQ3PVT8"/>
<gene>
    <name evidence="1" type="ORF">U9M48_007031</name>
</gene>